<accession>A0AA97M4K0</accession>
<keyword evidence="5 7" id="KW-1133">Transmembrane helix</keyword>
<keyword evidence="6 7" id="KW-0472">Membrane</keyword>
<comment type="subcellular location">
    <subcellularLocation>
        <location evidence="1">Cell membrane</location>
        <topology evidence="1">Multi-pass membrane protein</topology>
    </subcellularLocation>
</comment>
<protein>
    <submittedName>
        <fullName evidence="8">NADH-quinone oxidoreductase subunit K</fullName>
    </submittedName>
</protein>
<evidence type="ECO:0000256" key="3">
    <source>
        <dbReference type="ARBA" id="ARBA00022475"/>
    </source>
</evidence>
<keyword evidence="4 7" id="KW-0812">Transmembrane</keyword>
<comment type="similarity">
    <text evidence="2">Belongs to the CPA3 antiporters (TC 2.A.63) subunit C family.</text>
</comment>
<evidence type="ECO:0000256" key="7">
    <source>
        <dbReference type="SAM" id="Phobius"/>
    </source>
</evidence>
<evidence type="ECO:0000256" key="4">
    <source>
        <dbReference type="ARBA" id="ARBA00022692"/>
    </source>
</evidence>
<dbReference type="KEGG" id="thao:NI17_003960"/>
<evidence type="ECO:0000256" key="6">
    <source>
        <dbReference type="ARBA" id="ARBA00023136"/>
    </source>
</evidence>
<dbReference type="PANTHER" id="PTHR34583">
    <property type="entry name" value="ANTIPORTER SUBUNIT MNHC2-RELATED"/>
    <property type="match status" value="1"/>
</dbReference>
<gene>
    <name evidence="8" type="ORF">NI17_003960</name>
</gene>
<name>A0AA97M4K0_9ACTN</name>
<proteinExistence type="inferred from homology"/>
<dbReference type="InterPro" id="IPR039428">
    <property type="entry name" value="NUOK/Mnh_C1-like"/>
</dbReference>
<sequence>MNATNLTLSLVVGGLFAGGVHLLLQRGLFRIVLGFVLLGHGANLVLLIAGGPAGAVPEVGEADPAAASDPLPQAMALTAVVITFAVTALLLALCDRSVMLYGDDEVRDDVEDRLLARQERQGEET</sequence>
<dbReference type="Proteomes" id="UP000265719">
    <property type="component" value="Chromosome"/>
</dbReference>
<evidence type="ECO:0000256" key="5">
    <source>
        <dbReference type="ARBA" id="ARBA00022989"/>
    </source>
</evidence>
<dbReference type="AlphaFoldDB" id="A0AA97M4K0"/>
<evidence type="ECO:0000313" key="9">
    <source>
        <dbReference type="Proteomes" id="UP000265719"/>
    </source>
</evidence>
<dbReference type="InterPro" id="IPR050601">
    <property type="entry name" value="CPA3_antiporter_subunitC"/>
</dbReference>
<dbReference type="GO" id="GO:0005886">
    <property type="term" value="C:plasma membrane"/>
    <property type="evidence" value="ECO:0007669"/>
    <property type="project" value="UniProtKB-SubCell"/>
</dbReference>
<keyword evidence="3" id="KW-1003">Cell membrane</keyword>
<dbReference type="Pfam" id="PF00420">
    <property type="entry name" value="Oxidored_q2"/>
    <property type="match status" value="1"/>
</dbReference>
<dbReference type="PANTHER" id="PTHR34583:SF2">
    <property type="entry name" value="ANTIPORTER SUBUNIT MNHC2-RELATED"/>
    <property type="match status" value="1"/>
</dbReference>
<reference evidence="8" key="1">
    <citation type="submission" date="2020-10" db="EMBL/GenBank/DDBJ databases">
        <title>De novo genome project of the cellulose decomposer Thermobifida halotolerans type strain.</title>
        <authorList>
            <person name="Nagy I."/>
            <person name="Horvath B."/>
            <person name="Kukolya J."/>
            <person name="Nagy I."/>
            <person name="Orsini M."/>
        </authorList>
    </citation>
    <scope>NUCLEOTIDE SEQUENCE</scope>
    <source>
        <strain evidence="8">DSM 44931</strain>
    </source>
</reference>
<keyword evidence="9" id="KW-1185">Reference proteome</keyword>
<feature type="transmembrane region" description="Helical" evidence="7">
    <location>
        <begin position="6"/>
        <end position="24"/>
    </location>
</feature>
<dbReference type="Gene3D" id="1.10.287.3510">
    <property type="match status" value="1"/>
</dbReference>
<organism evidence="8 9">
    <name type="scientific">Thermobifida halotolerans</name>
    <dbReference type="NCBI Taxonomy" id="483545"/>
    <lineage>
        <taxon>Bacteria</taxon>
        <taxon>Bacillati</taxon>
        <taxon>Actinomycetota</taxon>
        <taxon>Actinomycetes</taxon>
        <taxon>Streptosporangiales</taxon>
        <taxon>Nocardiopsidaceae</taxon>
        <taxon>Thermobifida</taxon>
    </lineage>
</organism>
<dbReference type="RefSeq" id="WP_068689294.1">
    <property type="nucleotide sequence ID" value="NZ_CP063196.1"/>
</dbReference>
<evidence type="ECO:0000256" key="1">
    <source>
        <dbReference type="ARBA" id="ARBA00004651"/>
    </source>
</evidence>
<feature type="transmembrane region" description="Helical" evidence="7">
    <location>
        <begin position="74"/>
        <end position="94"/>
    </location>
</feature>
<evidence type="ECO:0000313" key="8">
    <source>
        <dbReference type="EMBL" id="UOE20399.1"/>
    </source>
</evidence>
<evidence type="ECO:0000256" key="2">
    <source>
        <dbReference type="ARBA" id="ARBA00010388"/>
    </source>
</evidence>
<dbReference type="EMBL" id="CP063196">
    <property type="protein sequence ID" value="UOE20399.1"/>
    <property type="molecule type" value="Genomic_DNA"/>
</dbReference>
<feature type="transmembrane region" description="Helical" evidence="7">
    <location>
        <begin position="31"/>
        <end position="54"/>
    </location>
</feature>